<evidence type="ECO:0000256" key="6">
    <source>
        <dbReference type="ARBA" id="ARBA00022842"/>
    </source>
</evidence>
<evidence type="ECO:0000256" key="15">
    <source>
        <dbReference type="ARBA" id="ARBA00073240"/>
    </source>
</evidence>
<dbReference type="InterPro" id="IPR033749">
    <property type="entry name" value="Polyprenyl_synt_CS"/>
</dbReference>
<dbReference type="Pfam" id="PF00348">
    <property type="entry name" value="polyprenyl_synt"/>
    <property type="match status" value="1"/>
</dbReference>
<reference evidence="22 23" key="1">
    <citation type="submission" date="2023-03" db="EMBL/GenBank/DDBJ databases">
        <title>High-quality genome of Scylla paramamosain provides insights in environmental adaptation.</title>
        <authorList>
            <person name="Zhang L."/>
        </authorList>
    </citation>
    <scope>NUCLEOTIDE SEQUENCE [LARGE SCALE GENOMIC DNA]</scope>
    <source>
        <strain evidence="22">LZ_2023a</strain>
        <tissue evidence="22">Muscle</tissue>
    </source>
</reference>
<dbReference type="GO" id="GO:0097269">
    <property type="term" value="F:all-trans-decaprenyl-diphosphate synthase activity"/>
    <property type="evidence" value="ECO:0007669"/>
    <property type="project" value="UniProtKB-EC"/>
</dbReference>
<dbReference type="Proteomes" id="UP001487740">
    <property type="component" value="Unassembled WGS sequence"/>
</dbReference>
<evidence type="ECO:0000313" key="22">
    <source>
        <dbReference type="EMBL" id="KAK8404174.1"/>
    </source>
</evidence>
<dbReference type="GO" id="GO:0032478">
    <property type="term" value="C:heterotetrameric polyprenyl diphosphate synthase complex"/>
    <property type="evidence" value="ECO:0007669"/>
    <property type="project" value="UniProtKB-ARBA"/>
</dbReference>
<comment type="catalytic activity">
    <reaction evidence="11">
        <text>7 isopentenyl diphosphate + (2E,6E)-farnesyl diphosphate = all-trans-decaprenyl diphosphate + 7 diphosphate</text>
        <dbReference type="Rhea" id="RHEA:27802"/>
        <dbReference type="ChEBI" id="CHEBI:33019"/>
        <dbReference type="ChEBI" id="CHEBI:60721"/>
        <dbReference type="ChEBI" id="CHEBI:128769"/>
        <dbReference type="ChEBI" id="CHEBI:175763"/>
        <dbReference type="EC" id="2.5.1.91"/>
    </reaction>
    <physiologicalReaction direction="left-to-right" evidence="11">
        <dbReference type="Rhea" id="RHEA:27803"/>
    </physiologicalReaction>
</comment>
<evidence type="ECO:0000256" key="10">
    <source>
        <dbReference type="ARBA" id="ARBA00050825"/>
    </source>
</evidence>
<dbReference type="PANTHER" id="PTHR12001:SF69">
    <property type="entry name" value="ALL TRANS-POLYPRENYL-DIPHOSPHATE SYNTHASE PDSS1"/>
    <property type="match status" value="1"/>
</dbReference>
<evidence type="ECO:0000256" key="1">
    <source>
        <dbReference type="ARBA" id="ARBA00001946"/>
    </source>
</evidence>
<sequence>MASSIRGRAVRLLDNFINQTLVLSTRNISRSLSENSIRGDYQGCQSSVLLTSETRGRARSSYRRLSSAGRALRQVQEPGRQASPLSPAHRVSLVDTDLRHMFDDIKKELESQFELQEIAKYYFDGQGKAVRPLITVLMSRAINTHLHDEDRLLDSQRDVAMAAEMIHTASLVHDDVLDVSDTRRGKASVNSIHGQRKAVITGDFILSVTYAMISRRCCPDAIIAMGEIPKNLIHGEFLQMGSKENENERFAHYLKKTFLKTASLIAYTCKTAAILSGADDSLQEVAFQYGRNVGIAFQLVDDLLDFVSSSSTMGKPAAADLKLGLATAPVLFAVGQFPELNPMIMRRFQEPGDVQKAFELVHKSDGLEQTQFLARQHCQEAIKVISTLKPSEEQKALITITDKVLNRIK</sequence>
<accession>A0AAW0UVM1</accession>
<evidence type="ECO:0000256" key="20">
    <source>
        <dbReference type="RuleBase" id="RU004466"/>
    </source>
</evidence>
<keyword evidence="6" id="KW-0460">Magnesium</keyword>
<gene>
    <name evidence="22" type="ORF">O3P69_000324</name>
</gene>
<evidence type="ECO:0000256" key="3">
    <source>
        <dbReference type="ARBA" id="ARBA00006706"/>
    </source>
</evidence>
<evidence type="ECO:0000256" key="7">
    <source>
        <dbReference type="ARBA" id="ARBA00023098"/>
    </source>
</evidence>
<evidence type="ECO:0000256" key="16">
    <source>
        <dbReference type="ARBA" id="ARBA00080324"/>
    </source>
</evidence>
<comment type="similarity">
    <text evidence="3 20">Belongs to the FPP/GGPP synthase family.</text>
</comment>
<dbReference type="EMBL" id="JARAKH010000005">
    <property type="protein sequence ID" value="KAK8404174.1"/>
    <property type="molecule type" value="Genomic_DNA"/>
</dbReference>
<evidence type="ECO:0000256" key="14">
    <source>
        <dbReference type="ARBA" id="ARBA00066510"/>
    </source>
</evidence>
<evidence type="ECO:0000256" key="19">
    <source>
        <dbReference type="ARBA" id="ARBA00084036"/>
    </source>
</evidence>
<dbReference type="AlphaFoldDB" id="A0AAW0UVM1"/>
<dbReference type="GO" id="GO:0042811">
    <property type="term" value="P:pheromone biosynthetic process"/>
    <property type="evidence" value="ECO:0007669"/>
    <property type="project" value="UniProtKB-ARBA"/>
</dbReference>
<evidence type="ECO:0000256" key="13">
    <source>
        <dbReference type="ARBA" id="ARBA00064334"/>
    </source>
</evidence>
<dbReference type="SUPFAM" id="SSF48576">
    <property type="entry name" value="Terpenoid synthases"/>
    <property type="match status" value="1"/>
</dbReference>
<keyword evidence="8" id="KW-0496">Mitochondrion</keyword>
<comment type="caution">
    <text evidence="22">The sequence shown here is derived from an EMBL/GenBank/DDBJ whole genome shotgun (WGS) entry which is preliminary data.</text>
</comment>
<keyword evidence="7" id="KW-0443">Lipid metabolism</keyword>
<dbReference type="GO" id="GO:0046872">
    <property type="term" value="F:metal ion binding"/>
    <property type="evidence" value="ECO:0007669"/>
    <property type="project" value="UniProtKB-KW"/>
</dbReference>
<proteinExistence type="inferred from homology"/>
<comment type="subunit">
    <text evidence="13">Heterotetramer composed of 2 PDSS1/DPS1 and 2 PDSS2/DLP1 subunits.</text>
</comment>
<dbReference type="InterPro" id="IPR000092">
    <property type="entry name" value="Polyprenyl_synt"/>
</dbReference>
<dbReference type="InterPro" id="IPR008949">
    <property type="entry name" value="Isoprenoid_synthase_dom_sf"/>
</dbReference>
<name>A0AAW0UVM1_SCYPA</name>
<dbReference type="PROSITE" id="PS00444">
    <property type="entry name" value="POLYPRENYL_SYNTHASE_2"/>
    <property type="match status" value="1"/>
</dbReference>
<dbReference type="FunFam" id="1.10.600.10:FF:000011">
    <property type="entry name" value="Decaprenyl diphosphate synthase subunit 1"/>
    <property type="match status" value="1"/>
</dbReference>
<organism evidence="22 23">
    <name type="scientific">Scylla paramamosain</name>
    <name type="common">Mud crab</name>
    <dbReference type="NCBI Taxonomy" id="85552"/>
    <lineage>
        <taxon>Eukaryota</taxon>
        <taxon>Metazoa</taxon>
        <taxon>Ecdysozoa</taxon>
        <taxon>Arthropoda</taxon>
        <taxon>Crustacea</taxon>
        <taxon>Multicrustacea</taxon>
        <taxon>Malacostraca</taxon>
        <taxon>Eumalacostraca</taxon>
        <taxon>Eucarida</taxon>
        <taxon>Decapoda</taxon>
        <taxon>Pleocyemata</taxon>
        <taxon>Brachyura</taxon>
        <taxon>Eubrachyura</taxon>
        <taxon>Portunoidea</taxon>
        <taxon>Portunidae</taxon>
        <taxon>Portuninae</taxon>
        <taxon>Scylla</taxon>
    </lineage>
</organism>
<evidence type="ECO:0000256" key="17">
    <source>
        <dbReference type="ARBA" id="ARBA00083184"/>
    </source>
</evidence>
<comment type="catalytic activity">
    <reaction evidence="10">
        <text>6 isopentenyl diphosphate + (2E,6E)-farnesyl diphosphate = all-trans-nonaprenyl diphosphate + 6 diphosphate</text>
        <dbReference type="Rhea" id="RHEA:55364"/>
        <dbReference type="ChEBI" id="CHEBI:33019"/>
        <dbReference type="ChEBI" id="CHEBI:58391"/>
        <dbReference type="ChEBI" id="CHEBI:128769"/>
        <dbReference type="ChEBI" id="CHEBI:175763"/>
    </reaction>
    <physiologicalReaction direction="left-to-right" evidence="10">
        <dbReference type="Rhea" id="RHEA:55365"/>
    </physiologicalReaction>
</comment>
<dbReference type="GO" id="GO:0006744">
    <property type="term" value="P:ubiquinone biosynthetic process"/>
    <property type="evidence" value="ECO:0007669"/>
    <property type="project" value="TreeGrafter"/>
</dbReference>
<dbReference type="EC" id="2.5.1.91" evidence="14"/>
<comment type="subcellular location">
    <subcellularLocation>
        <location evidence="2">Mitochondrion</location>
    </subcellularLocation>
</comment>
<keyword evidence="23" id="KW-1185">Reference proteome</keyword>
<evidence type="ECO:0000256" key="8">
    <source>
        <dbReference type="ARBA" id="ARBA00023128"/>
    </source>
</evidence>
<comment type="cofactor">
    <cofactor evidence="1">
        <name>Mg(2+)</name>
        <dbReference type="ChEBI" id="CHEBI:18420"/>
    </cofactor>
</comment>
<comment type="function">
    <text evidence="12">Heterotetrameric enzyme that catalyzes the condensation of farnesyl diphosphate (FPP), which acts as a primer, and isopentenyl diphosphate (IPP) to produce prenyl diphosphates of varying chain lengths and participates in the determination of the side chain of ubiquinone. Supplies nona and decaprenyl diphosphate, the precursors for the side chain of the isoprenoid quinones ubiquinone-9 (Q9)and ubiquinone-10 (Q10) respectively. The enzyme adds isopentenyl diphosphate molecules sequentially to farnesyl diphosphate with trans stereochemistry.</text>
</comment>
<evidence type="ECO:0000256" key="12">
    <source>
        <dbReference type="ARBA" id="ARBA00057934"/>
    </source>
</evidence>
<dbReference type="PANTHER" id="PTHR12001">
    <property type="entry name" value="GERANYLGERANYL PYROPHOSPHATE SYNTHASE"/>
    <property type="match status" value="1"/>
</dbReference>
<evidence type="ECO:0000256" key="4">
    <source>
        <dbReference type="ARBA" id="ARBA00022679"/>
    </source>
</evidence>
<evidence type="ECO:0000256" key="11">
    <source>
        <dbReference type="ARBA" id="ARBA00051100"/>
    </source>
</evidence>
<evidence type="ECO:0000256" key="9">
    <source>
        <dbReference type="ARBA" id="ARBA00023229"/>
    </source>
</evidence>
<dbReference type="CDD" id="cd00685">
    <property type="entry name" value="Trans_IPPS_HT"/>
    <property type="match status" value="1"/>
</dbReference>
<feature type="region of interest" description="Disordered" evidence="21">
    <location>
        <begin position="67"/>
        <end position="86"/>
    </location>
</feature>
<protein>
    <recommendedName>
        <fullName evidence="15">All trans-polyprenyl-diphosphate synthase PDSS1</fullName>
        <ecNumber evidence="14">2.5.1.91</ecNumber>
    </recommendedName>
    <alternativeName>
        <fullName evidence="18">All-trans-decaprenyl-diphosphate synthase subunit 1</fullName>
    </alternativeName>
    <alternativeName>
        <fullName evidence="16">Decaprenyl-diphosphate synthase subunit 1</fullName>
    </alternativeName>
    <alternativeName>
        <fullName evidence="17">Solanesyl-diphosphate synthase subunit 1</fullName>
    </alternativeName>
    <alternativeName>
        <fullName evidence="19">Trans-prenyltransferase 1</fullName>
    </alternativeName>
</protein>
<evidence type="ECO:0000256" key="5">
    <source>
        <dbReference type="ARBA" id="ARBA00022723"/>
    </source>
</evidence>
<keyword evidence="4 20" id="KW-0808">Transferase</keyword>
<keyword evidence="5" id="KW-0479">Metal-binding</keyword>
<dbReference type="PROSITE" id="PS00723">
    <property type="entry name" value="POLYPRENYL_SYNTHASE_1"/>
    <property type="match status" value="1"/>
</dbReference>
<dbReference type="GO" id="GO:0008299">
    <property type="term" value="P:isoprenoid biosynthetic process"/>
    <property type="evidence" value="ECO:0007669"/>
    <property type="project" value="UniProtKB-KW"/>
</dbReference>
<evidence type="ECO:0000256" key="18">
    <source>
        <dbReference type="ARBA" id="ARBA00083689"/>
    </source>
</evidence>
<keyword evidence="9" id="KW-0414">Isoprene biosynthesis</keyword>
<evidence type="ECO:0000256" key="21">
    <source>
        <dbReference type="SAM" id="MobiDB-lite"/>
    </source>
</evidence>
<evidence type="ECO:0000256" key="2">
    <source>
        <dbReference type="ARBA" id="ARBA00004173"/>
    </source>
</evidence>
<evidence type="ECO:0000313" key="23">
    <source>
        <dbReference type="Proteomes" id="UP001487740"/>
    </source>
</evidence>
<dbReference type="Gene3D" id="1.10.600.10">
    <property type="entry name" value="Farnesyl Diphosphate Synthase"/>
    <property type="match status" value="1"/>
</dbReference>
<dbReference type="SFLD" id="SFLDS00005">
    <property type="entry name" value="Isoprenoid_Synthase_Type_I"/>
    <property type="match status" value="1"/>
</dbReference>